<name>A0A1R2BQB8_9CILI</name>
<gene>
    <name evidence="1" type="ORF">SteCoe_21060</name>
</gene>
<dbReference type="AlphaFoldDB" id="A0A1R2BQB8"/>
<sequence>MVYHCKAKTTDKEPIMIKSLLYNIILQFIPSKGKRPNPKSNYYRYNLIRRFKKYLRSKQFHQEYNIQSCNSKLNFLNECMEKYWNILEIYAPTNVGLVDDKCKRKFQVKAKEEKNSQISEKEDEDEGKSQKSKKEKTMNNSFVKFFFSKPEVLECYRKYILVIFADKTPGELSKQFGFKCCNNRVNHSMNCYKNWKYLEFYSYTRLICNYSFEKFIQLI</sequence>
<accession>A0A1R2BQB8</accession>
<organism evidence="1 2">
    <name type="scientific">Stentor coeruleus</name>
    <dbReference type="NCBI Taxonomy" id="5963"/>
    <lineage>
        <taxon>Eukaryota</taxon>
        <taxon>Sar</taxon>
        <taxon>Alveolata</taxon>
        <taxon>Ciliophora</taxon>
        <taxon>Postciliodesmatophora</taxon>
        <taxon>Heterotrichea</taxon>
        <taxon>Heterotrichida</taxon>
        <taxon>Stentoridae</taxon>
        <taxon>Stentor</taxon>
    </lineage>
</organism>
<reference evidence="1 2" key="1">
    <citation type="submission" date="2016-11" db="EMBL/GenBank/DDBJ databases">
        <title>The macronuclear genome of Stentor coeruleus: a giant cell with tiny introns.</title>
        <authorList>
            <person name="Slabodnick M."/>
            <person name="Ruby J.G."/>
            <person name="Reiff S.B."/>
            <person name="Swart E.C."/>
            <person name="Gosai S."/>
            <person name="Prabakaran S."/>
            <person name="Witkowska E."/>
            <person name="Larue G.E."/>
            <person name="Fisher S."/>
            <person name="Freeman R.M."/>
            <person name="Gunawardena J."/>
            <person name="Chu W."/>
            <person name="Stover N.A."/>
            <person name="Gregory B.D."/>
            <person name="Nowacki M."/>
            <person name="Derisi J."/>
            <person name="Roy S.W."/>
            <person name="Marshall W.F."/>
            <person name="Sood P."/>
        </authorList>
    </citation>
    <scope>NUCLEOTIDE SEQUENCE [LARGE SCALE GENOMIC DNA]</scope>
    <source>
        <strain evidence="1">WM001</strain>
    </source>
</reference>
<keyword evidence="2" id="KW-1185">Reference proteome</keyword>
<evidence type="ECO:0000313" key="2">
    <source>
        <dbReference type="Proteomes" id="UP000187209"/>
    </source>
</evidence>
<protein>
    <submittedName>
        <fullName evidence="1">Uncharacterized protein</fullName>
    </submittedName>
</protein>
<comment type="caution">
    <text evidence="1">The sequence shown here is derived from an EMBL/GenBank/DDBJ whole genome shotgun (WGS) entry which is preliminary data.</text>
</comment>
<evidence type="ECO:0000313" key="1">
    <source>
        <dbReference type="EMBL" id="OMJ79029.1"/>
    </source>
</evidence>
<dbReference type="Proteomes" id="UP000187209">
    <property type="component" value="Unassembled WGS sequence"/>
</dbReference>
<proteinExistence type="predicted"/>
<dbReference type="EMBL" id="MPUH01000492">
    <property type="protein sequence ID" value="OMJ79029.1"/>
    <property type="molecule type" value="Genomic_DNA"/>
</dbReference>